<dbReference type="OrthoDB" id="5918570at2759"/>
<evidence type="ECO:0000313" key="4">
    <source>
        <dbReference type="EMBL" id="KRZ04085.1"/>
    </source>
</evidence>
<dbReference type="PROSITE" id="PS51257">
    <property type="entry name" value="PROKAR_LIPOPROTEIN"/>
    <property type="match status" value="1"/>
</dbReference>
<dbReference type="EMBL" id="JYDP01000352">
    <property type="protein sequence ID" value="KRZ01013.1"/>
    <property type="molecule type" value="Genomic_DNA"/>
</dbReference>
<dbReference type="EMBL" id="JYDP01000208">
    <property type="protein sequence ID" value="KRZ02996.1"/>
    <property type="molecule type" value="Genomic_DNA"/>
</dbReference>
<evidence type="ECO:0000313" key="5">
    <source>
        <dbReference type="Proteomes" id="UP000055024"/>
    </source>
</evidence>
<organism evidence="2 5">
    <name type="scientific">Trichinella zimbabwensis</name>
    <dbReference type="NCBI Taxonomy" id="268475"/>
    <lineage>
        <taxon>Eukaryota</taxon>
        <taxon>Metazoa</taxon>
        <taxon>Ecdysozoa</taxon>
        <taxon>Nematoda</taxon>
        <taxon>Enoplea</taxon>
        <taxon>Dorylaimia</taxon>
        <taxon>Trichinellida</taxon>
        <taxon>Trichinellidae</taxon>
        <taxon>Trichinella</taxon>
    </lineage>
</organism>
<dbReference type="Proteomes" id="UP000055024">
    <property type="component" value="Unassembled WGS sequence"/>
</dbReference>
<proteinExistence type="predicted"/>
<comment type="caution">
    <text evidence="2">The sequence shown here is derived from an EMBL/GenBank/DDBJ whole genome shotgun (WGS) entry which is preliminary data.</text>
</comment>
<evidence type="ECO:0000313" key="3">
    <source>
        <dbReference type="EMBL" id="KRZ02996.1"/>
    </source>
</evidence>
<reference evidence="2 5" key="1">
    <citation type="submission" date="2015-01" db="EMBL/GenBank/DDBJ databases">
        <title>Evolution of Trichinella species and genotypes.</title>
        <authorList>
            <person name="Korhonen P.K."/>
            <person name="Edoardo P."/>
            <person name="Giuseppe L.R."/>
            <person name="Gasser R.B."/>
        </authorList>
    </citation>
    <scope>NUCLEOTIDE SEQUENCE [LARGE SCALE GENOMIC DNA]</scope>
    <source>
        <strain evidence="2">ISS1029</strain>
    </source>
</reference>
<accession>A0A0V1GSE6</accession>
<protein>
    <submittedName>
        <fullName evidence="2">Uncharacterized protein</fullName>
    </submittedName>
</protein>
<name>A0A0V1GSE6_9BILA</name>
<dbReference type="EMBL" id="JYDP01000442">
    <property type="protein sequence ID" value="KRZ00591.1"/>
    <property type="molecule type" value="Genomic_DNA"/>
</dbReference>
<dbReference type="EMBL" id="JYDP01000173">
    <property type="protein sequence ID" value="KRZ04085.1"/>
    <property type="molecule type" value="Genomic_DNA"/>
</dbReference>
<dbReference type="AlphaFoldDB" id="A0A0V1GSE6"/>
<evidence type="ECO:0000313" key="2">
    <source>
        <dbReference type="EMBL" id="KRZ01013.1"/>
    </source>
</evidence>
<sequence>MDGKQLLIPLWYNLESTIHAPGWSGCLQSNLRTRSKYQYMPRCILPQQKFATNPERHRDLQFSTMFRQVWVAL</sequence>
<keyword evidence="5" id="KW-1185">Reference proteome</keyword>
<gene>
    <name evidence="1" type="ORF">T11_17823</name>
    <name evidence="4" type="ORF">T11_239</name>
    <name evidence="3" type="ORF">T11_7375</name>
    <name evidence="2" type="ORF">T11_8018</name>
</gene>
<evidence type="ECO:0000313" key="1">
    <source>
        <dbReference type="EMBL" id="KRZ00591.1"/>
    </source>
</evidence>